<sequence>MPVLHTDNGDDILPPSTLTGILRTLHTGTHIHPSRSISSVMGMTLVHVELTSLEPADPTPEDTALTFLHARAFREEQPEPRLLGFLLNGKNRLRLYFDTEEADGAVAADVRTSGALTALIAALPSLIAKEERMTVDDTDPHCARVMDLTGW</sequence>
<evidence type="ECO:0000313" key="1">
    <source>
        <dbReference type="EMBL" id="MQT02764.1"/>
    </source>
</evidence>
<organism evidence="1 2">
    <name type="scientific">Streptomyces jumonjinensis</name>
    <dbReference type="NCBI Taxonomy" id="1945"/>
    <lineage>
        <taxon>Bacteria</taxon>
        <taxon>Bacillati</taxon>
        <taxon>Actinomycetota</taxon>
        <taxon>Actinomycetes</taxon>
        <taxon>Kitasatosporales</taxon>
        <taxon>Streptomycetaceae</taxon>
        <taxon>Streptomyces</taxon>
    </lineage>
</organism>
<dbReference type="Proteomes" id="UP000419138">
    <property type="component" value="Unassembled WGS sequence"/>
</dbReference>
<protein>
    <submittedName>
        <fullName evidence="1">Uncharacterized protein</fullName>
    </submittedName>
</protein>
<accession>A0A646KKE3</accession>
<reference evidence="1 2" key="1">
    <citation type="submission" date="2019-05" db="EMBL/GenBank/DDBJ databases">
        <title>Comparative genomics and metabolomics analyses of clavulanic acid producing Streptomyces species provides insight into specialized metabolism and evolution of beta-lactam biosynthetic gene clusters.</title>
        <authorList>
            <person name="Moore M.A."/>
            <person name="Cruz-Morales P."/>
            <person name="Barona Gomez F."/>
            <person name="Kapil T."/>
        </authorList>
    </citation>
    <scope>NUCLEOTIDE SEQUENCE [LARGE SCALE GENOMIC DNA]</scope>
    <source>
        <strain evidence="1 2">NRRL 5741</strain>
    </source>
</reference>
<dbReference type="EMBL" id="VCLA01000157">
    <property type="protein sequence ID" value="MQT02764.1"/>
    <property type="molecule type" value="Genomic_DNA"/>
</dbReference>
<evidence type="ECO:0000313" key="2">
    <source>
        <dbReference type="Proteomes" id="UP000419138"/>
    </source>
</evidence>
<name>A0A646KKE3_STRJU</name>
<comment type="caution">
    <text evidence="1">The sequence shown here is derived from an EMBL/GenBank/DDBJ whole genome shotgun (WGS) entry which is preliminary data.</text>
</comment>
<dbReference type="AlphaFoldDB" id="A0A646KKE3"/>
<proteinExistence type="predicted"/>
<keyword evidence="2" id="KW-1185">Reference proteome</keyword>
<dbReference type="RefSeq" id="WP_153524345.1">
    <property type="nucleotide sequence ID" value="NZ_JBEPDZ010000063.1"/>
</dbReference>
<gene>
    <name evidence="1" type="ORF">FF041_21980</name>
</gene>
<dbReference type="OrthoDB" id="4211015at2"/>